<comment type="caution">
    <text evidence="6">The sequence shown here is derived from an EMBL/GenBank/DDBJ whole genome shotgun (WGS) entry which is preliminary data.</text>
</comment>
<dbReference type="EMBL" id="DSTU01000004">
    <property type="protein sequence ID" value="HFJ53807.1"/>
    <property type="molecule type" value="Genomic_DNA"/>
</dbReference>
<dbReference type="InterPro" id="IPR011991">
    <property type="entry name" value="ArsR-like_HTH"/>
</dbReference>
<keyword evidence="1" id="KW-0805">Transcription regulation</keyword>
<organism evidence="6">
    <name type="scientific">candidate division WOR-3 bacterium</name>
    <dbReference type="NCBI Taxonomy" id="2052148"/>
    <lineage>
        <taxon>Bacteria</taxon>
        <taxon>Bacteria division WOR-3</taxon>
    </lineage>
</organism>
<reference evidence="6" key="1">
    <citation type="journal article" date="2020" name="mSystems">
        <title>Genome- and Community-Level Interaction Insights into Carbon Utilization and Element Cycling Functions of Hydrothermarchaeota in Hydrothermal Sediment.</title>
        <authorList>
            <person name="Zhou Z."/>
            <person name="Liu Y."/>
            <person name="Xu W."/>
            <person name="Pan J."/>
            <person name="Luo Z.H."/>
            <person name="Li M."/>
        </authorList>
    </citation>
    <scope>NUCLEOTIDE SEQUENCE [LARGE SCALE GENOMIC DNA]</scope>
    <source>
        <strain evidence="5">SpSt-265</strain>
        <strain evidence="6">SpSt-465</strain>
    </source>
</reference>
<dbReference type="PANTHER" id="PTHR33154">
    <property type="entry name" value="TRANSCRIPTIONAL REGULATOR, ARSR FAMILY"/>
    <property type="match status" value="1"/>
</dbReference>
<dbReference type="InterPro" id="IPR036388">
    <property type="entry name" value="WH-like_DNA-bd_sf"/>
</dbReference>
<evidence type="ECO:0000259" key="4">
    <source>
        <dbReference type="PROSITE" id="PS50987"/>
    </source>
</evidence>
<protein>
    <submittedName>
        <fullName evidence="6">ArsR family transcriptional regulator</fullName>
    </submittedName>
</protein>
<dbReference type="GO" id="GO:0003677">
    <property type="term" value="F:DNA binding"/>
    <property type="evidence" value="ECO:0007669"/>
    <property type="project" value="UniProtKB-KW"/>
</dbReference>
<evidence type="ECO:0000313" key="5">
    <source>
        <dbReference type="EMBL" id="HEA87969.1"/>
    </source>
</evidence>
<evidence type="ECO:0000256" key="1">
    <source>
        <dbReference type="ARBA" id="ARBA00023015"/>
    </source>
</evidence>
<feature type="domain" description="HTH arsR-type" evidence="4">
    <location>
        <begin position="1"/>
        <end position="95"/>
    </location>
</feature>
<gene>
    <name evidence="5" type="ORF">ENP94_08225</name>
    <name evidence="6" type="ORF">ENS16_03870</name>
</gene>
<evidence type="ECO:0000256" key="2">
    <source>
        <dbReference type="ARBA" id="ARBA00023125"/>
    </source>
</evidence>
<evidence type="ECO:0000313" key="6">
    <source>
        <dbReference type="EMBL" id="HFJ53807.1"/>
    </source>
</evidence>
<dbReference type="SUPFAM" id="SSF46785">
    <property type="entry name" value="Winged helix' DNA-binding domain"/>
    <property type="match status" value="1"/>
</dbReference>
<dbReference type="InterPro" id="IPR001845">
    <property type="entry name" value="HTH_ArsR_DNA-bd_dom"/>
</dbReference>
<keyword evidence="3" id="KW-0804">Transcription</keyword>
<keyword evidence="2" id="KW-0238">DNA-binding</keyword>
<dbReference type="SMART" id="SM00418">
    <property type="entry name" value="HTH_ARSR"/>
    <property type="match status" value="1"/>
</dbReference>
<dbReference type="InterPro" id="IPR051081">
    <property type="entry name" value="HTH_MetalResp_TranReg"/>
</dbReference>
<dbReference type="EMBL" id="DSLG01000008">
    <property type="protein sequence ID" value="HEA87969.1"/>
    <property type="molecule type" value="Genomic_DNA"/>
</dbReference>
<accession>A0A7C3F1T6</accession>
<dbReference type="NCBIfam" id="NF033788">
    <property type="entry name" value="HTH_metalloreg"/>
    <property type="match status" value="1"/>
</dbReference>
<proteinExistence type="predicted"/>
<dbReference type="PROSITE" id="PS50987">
    <property type="entry name" value="HTH_ARSR_2"/>
    <property type="match status" value="1"/>
</dbReference>
<dbReference type="AlphaFoldDB" id="A0A7C3F1T6"/>
<dbReference type="Gene3D" id="1.10.10.10">
    <property type="entry name" value="Winged helix-like DNA-binding domain superfamily/Winged helix DNA-binding domain"/>
    <property type="match status" value="1"/>
</dbReference>
<dbReference type="PRINTS" id="PR00778">
    <property type="entry name" value="HTHARSR"/>
</dbReference>
<dbReference type="PANTHER" id="PTHR33154:SF18">
    <property type="entry name" value="ARSENICAL RESISTANCE OPERON REPRESSOR"/>
    <property type="match status" value="1"/>
</dbReference>
<name>A0A7C3F1T6_UNCW3</name>
<dbReference type="InterPro" id="IPR036390">
    <property type="entry name" value="WH_DNA-bd_sf"/>
</dbReference>
<dbReference type="CDD" id="cd00090">
    <property type="entry name" value="HTH_ARSR"/>
    <property type="match status" value="1"/>
</dbReference>
<dbReference type="Pfam" id="PF01022">
    <property type="entry name" value="HTH_5"/>
    <property type="match status" value="1"/>
</dbReference>
<sequence>MRKETLVTPDAIFAALAHPVRLETVAMLAGGERCVCEIARHFQQERSVVSRHLRQLARAGIVEARTEGRKVIYRLTEPRALELIDISLAMVRKWKKK</sequence>
<dbReference type="GO" id="GO:0003700">
    <property type="term" value="F:DNA-binding transcription factor activity"/>
    <property type="evidence" value="ECO:0007669"/>
    <property type="project" value="InterPro"/>
</dbReference>
<evidence type="ECO:0000256" key="3">
    <source>
        <dbReference type="ARBA" id="ARBA00023163"/>
    </source>
</evidence>